<protein>
    <submittedName>
        <fullName evidence="2">Uncharacterized protein</fullName>
    </submittedName>
</protein>
<dbReference type="EMBL" id="DS985246">
    <property type="protein sequence ID" value="EDV24037.1"/>
    <property type="molecule type" value="Genomic_DNA"/>
</dbReference>
<keyword evidence="1" id="KW-1133">Transmembrane helix</keyword>
<evidence type="ECO:0000256" key="1">
    <source>
        <dbReference type="SAM" id="Phobius"/>
    </source>
</evidence>
<dbReference type="Proteomes" id="UP000009022">
    <property type="component" value="Unassembled WGS sequence"/>
</dbReference>
<keyword evidence="1" id="KW-0812">Transmembrane</keyword>
<gene>
    <name evidence="2" type="ORF">TRIADDRAFT_57102</name>
</gene>
<evidence type="ECO:0000313" key="2">
    <source>
        <dbReference type="EMBL" id="EDV24037.1"/>
    </source>
</evidence>
<reference evidence="2 3" key="1">
    <citation type="journal article" date="2008" name="Nature">
        <title>The Trichoplax genome and the nature of placozoans.</title>
        <authorList>
            <person name="Srivastava M."/>
            <person name="Begovic E."/>
            <person name="Chapman J."/>
            <person name="Putnam N.H."/>
            <person name="Hellsten U."/>
            <person name="Kawashima T."/>
            <person name="Kuo A."/>
            <person name="Mitros T."/>
            <person name="Salamov A."/>
            <person name="Carpenter M.L."/>
            <person name="Signorovitch A.Y."/>
            <person name="Moreno M.A."/>
            <person name="Kamm K."/>
            <person name="Grimwood J."/>
            <person name="Schmutz J."/>
            <person name="Shapiro H."/>
            <person name="Grigoriev I.V."/>
            <person name="Buss L.W."/>
            <person name="Schierwater B."/>
            <person name="Dellaporta S.L."/>
            <person name="Rokhsar D.S."/>
        </authorList>
    </citation>
    <scope>NUCLEOTIDE SEQUENCE [LARGE SCALE GENOMIC DNA]</scope>
    <source>
        <strain evidence="2 3">Grell-BS-1999</strain>
    </source>
</reference>
<evidence type="ECO:0000313" key="3">
    <source>
        <dbReference type="Proteomes" id="UP000009022"/>
    </source>
</evidence>
<dbReference type="AlphaFoldDB" id="B3S0M4"/>
<dbReference type="KEGG" id="tad:TRIADDRAFT_57102"/>
<accession>B3S0M4</accession>
<sequence length="764" mass="87272">MARYGTILWAVVIFILVNTELTITSALVIHRNHVLCPILTQIQHQDQEQLQVYFYQLDRLSFDLDHIIPNSGISGIHPQSKYAMTNQVYITIWYQLYEKLFGEKLIARCNHKSQRSLVNCTCPPNSSNIILNAQLDLNSWYSLSSAHITKKSLSGIANFSTILRIDDQSARDIYCGHTALKMDQANKIINLMLTNQLPTSAVKHFYRQLTRLGYWLKNQLHMHLKTFKRITAGQLLSLSLVYTFLSPNGRNQFSNYNFHYGLNQSIDQLLNIPGILTIDTYNRLLIDNVDQLGYIHLIIKALFHHNVDQLLSLSDLCKMISWARIITDQVTAFSKLSHQIPTAGMSKVIISISGPVPLFQFFNPSVRDRSILSHYGNDWTFQDILNQSTIETVITTDQYSQKIAFGQSRNNQILGAQGNMQIISSPACEIFTGLNNTFHFSTFSFGQDLIDGTASGNLIFNQILLKGPFIYTTDSKGVIIPGRFMTVQQDTIFSLHIINNHTSAIHADIKVVNNEQDKLRIHNFDPINFNLKLIKTRTDKTLPITIFHSFKNQSLHVDHKRMIVVITGNSSHNIILRPGVNWHTVIINFNRYRDNLDLSLLPKAVTDTITKLNFLLYHDRMDYIMQFLYHNNFDSSVNYRLNRKKRSNTSPPVNTTQFLFPNGQRITFINSRVTKRSNYSSPTPTPTSITPALSTLAVWSIVIACMTVLVTLIVIFIIILVKYYKIKVVKPSPPIDHLSLDGNRSVDIMETTSNDQRDHQVDHC</sequence>
<dbReference type="CTD" id="6754776"/>
<keyword evidence="3" id="KW-1185">Reference proteome</keyword>
<dbReference type="HOGENOM" id="CLU_365372_0_0_1"/>
<feature type="transmembrane region" description="Helical" evidence="1">
    <location>
        <begin position="696"/>
        <end position="721"/>
    </location>
</feature>
<name>B3S0M4_TRIAD</name>
<dbReference type="RefSeq" id="XP_002113563.1">
    <property type="nucleotide sequence ID" value="XM_002113527.1"/>
</dbReference>
<keyword evidence="1" id="KW-0472">Membrane</keyword>
<dbReference type="InParanoid" id="B3S0M4"/>
<dbReference type="GeneID" id="6754776"/>
<proteinExistence type="predicted"/>
<organism evidence="2 3">
    <name type="scientific">Trichoplax adhaerens</name>
    <name type="common">Trichoplax reptans</name>
    <dbReference type="NCBI Taxonomy" id="10228"/>
    <lineage>
        <taxon>Eukaryota</taxon>
        <taxon>Metazoa</taxon>
        <taxon>Placozoa</taxon>
        <taxon>Uniplacotomia</taxon>
        <taxon>Trichoplacea</taxon>
        <taxon>Trichoplacidae</taxon>
        <taxon>Trichoplax</taxon>
    </lineage>
</organism>